<evidence type="ECO:0000256" key="5">
    <source>
        <dbReference type="ARBA" id="ARBA00023054"/>
    </source>
</evidence>
<organism evidence="9 10">
    <name type="scientific">Megalurothrips usitatus</name>
    <name type="common">bean blossom thrips</name>
    <dbReference type="NCBI Taxonomy" id="439358"/>
    <lineage>
        <taxon>Eukaryota</taxon>
        <taxon>Metazoa</taxon>
        <taxon>Ecdysozoa</taxon>
        <taxon>Arthropoda</taxon>
        <taxon>Hexapoda</taxon>
        <taxon>Insecta</taxon>
        <taxon>Pterygota</taxon>
        <taxon>Neoptera</taxon>
        <taxon>Paraneoptera</taxon>
        <taxon>Thysanoptera</taxon>
        <taxon>Terebrantia</taxon>
        <taxon>Thripoidea</taxon>
        <taxon>Thripidae</taxon>
        <taxon>Megalurothrips</taxon>
    </lineage>
</organism>
<dbReference type="GO" id="GO:0030036">
    <property type="term" value="P:actin cytoskeleton organization"/>
    <property type="evidence" value="ECO:0007669"/>
    <property type="project" value="TreeGrafter"/>
</dbReference>
<evidence type="ECO:0000256" key="6">
    <source>
        <dbReference type="SAM" id="Coils"/>
    </source>
</evidence>
<dbReference type="InterPro" id="IPR009114">
    <property type="entry name" value="Angiomotin"/>
</dbReference>
<feature type="compositionally biased region" description="Low complexity" evidence="7">
    <location>
        <begin position="124"/>
        <end position="145"/>
    </location>
</feature>
<evidence type="ECO:0000256" key="4">
    <source>
        <dbReference type="ARBA" id="ARBA00022949"/>
    </source>
</evidence>
<feature type="coiled-coil region" evidence="6">
    <location>
        <begin position="617"/>
        <end position="715"/>
    </location>
</feature>
<feature type="coiled-coil region" evidence="6">
    <location>
        <begin position="488"/>
        <end position="550"/>
    </location>
</feature>
<feature type="region of interest" description="Disordered" evidence="7">
    <location>
        <begin position="585"/>
        <end position="612"/>
    </location>
</feature>
<evidence type="ECO:0000259" key="8">
    <source>
        <dbReference type="Pfam" id="PF12240"/>
    </source>
</evidence>
<feature type="domain" description="Angiomotin C-terminal" evidence="8">
    <location>
        <begin position="550"/>
        <end position="732"/>
    </location>
</feature>
<feature type="region of interest" description="Disordered" evidence="7">
    <location>
        <begin position="251"/>
        <end position="271"/>
    </location>
</feature>
<reference evidence="9" key="1">
    <citation type="submission" date="2022-12" db="EMBL/GenBank/DDBJ databases">
        <title>Chromosome-level genome assembly of the bean flower thrips Megalurothrips usitatus.</title>
        <authorList>
            <person name="Ma L."/>
            <person name="Liu Q."/>
            <person name="Li H."/>
            <person name="Cai W."/>
        </authorList>
    </citation>
    <scope>NUCLEOTIDE SEQUENCE</scope>
    <source>
        <strain evidence="9">Cailab_2022a</strain>
    </source>
</reference>
<keyword evidence="3" id="KW-0597">Phosphoprotein</keyword>
<feature type="region of interest" description="Disordered" evidence="7">
    <location>
        <begin position="771"/>
        <end position="790"/>
    </location>
</feature>
<evidence type="ECO:0000256" key="2">
    <source>
        <dbReference type="ARBA" id="ARBA00010300"/>
    </source>
</evidence>
<dbReference type="PRINTS" id="PR01807">
    <property type="entry name" value="ANGIOMOTIN"/>
</dbReference>
<feature type="compositionally biased region" description="Low complexity" evidence="7">
    <location>
        <begin position="729"/>
        <end position="741"/>
    </location>
</feature>
<keyword evidence="5 6" id="KW-0175">Coiled coil</keyword>
<dbReference type="Pfam" id="PF12240">
    <property type="entry name" value="Angiomotin_C"/>
    <property type="match status" value="1"/>
</dbReference>
<dbReference type="AlphaFoldDB" id="A0AAV7X5T4"/>
<feature type="region of interest" description="Disordered" evidence="7">
    <location>
        <begin position="1"/>
        <end position="145"/>
    </location>
</feature>
<feature type="region of interest" description="Disordered" evidence="7">
    <location>
        <begin position="163"/>
        <end position="208"/>
    </location>
</feature>
<dbReference type="GO" id="GO:0005923">
    <property type="term" value="C:bicellular tight junction"/>
    <property type="evidence" value="ECO:0007669"/>
    <property type="project" value="TreeGrafter"/>
</dbReference>
<feature type="compositionally biased region" description="Polar residues" evidence="7">
    <location>
        <begin position="1128"/>
        <end position="1138"/>
    </location>
</feature>
<comment type="similarity">
    <text evidence="2">Belongs to the angiomotin family.</text>
</comment>
<evidence type="ECO:0000313" key="9">
    <source>
        <dbReference type="EMBL" id="KAJ1521263.1"/>
    </source>
</evidence>
<feature type="compositionally biased region" description="Polar residues" evidence="7">
    <location>
        <begin position="251"/>
        <end position="264"/>
    </location>
</feature>
<feature type="compositionally biased region" description="Polar residues" evidence="7">
    <location>
        <begin position="1096"/>
        <end position="1112"/>
    </location>
</feature>
<dbReference type="PANTHER" id="PTHR14826:SF14">
    <property type="entry name" value="ANGIOMOTIN_C DOMAIN-CONTAINING PROTEIN"/>
    <property type="match status" value="1"/>
</dbReference>
<feature type="compositionally biased region" description="Basic and acidic residues" evidence="7">
    <location>
        <begin position="977"/>
        <end position="991"/>
    </location>
</feature>
<dbReference type="InterPro" id="IPR024646">
    <property type="entry name" value="Angiomotin_C"/>
</dbReference>
<evidence type="ECO:0000256" key="3">
    <source>
        <dbReference type="ARBA" id="ARBA00022553"/>
    </source>
</evidence>
<evidence type="ECO:0000256" key="1">
    <source>
        <dbReference type="ARBA" id="ARBA00004282"/>
    </source>
</evidence>
<dbReference type="EMBL" id="JAPTSV010000013">
    <property type="protein sequence ID" value="KAJ1521263.1"/>
    <property type="molecule type" value="Genomic_DNA"/>
</dbReference>
<feature type="coiled-coil region" evidence="6">
    <location>
        <begin position="407"/>
        <end position="456"/>
    </location>
</feature>
<dbReference type="GO" id="GO:0005886">
    <property type="term" value="C:plasma membrane"/>
    <property type="evidence" value="ECO:0007669"/>
    <property type="project" value="TreeGrafter"/>
</dbReference>
<feature type="compositionally biased region" description="Polar residues" evidence="7">
    <location>
        <begin position="992"/>
        <end position="1010"/>
    </location>
</feature>
<accession>A0AAV7X5T4</accession>
<dbReference type="GO" id="GO:0030334">
    <property type="term" value="P:regulation of cell migration"/>
    <property type="evidence" value="ECO:0007669"/>
    <property type="project" value="TreeGrafter"/>
</dbReference>
<feature type="compositionally biased region" description="Low complexity" evidence="7">
    <location>
        <begin position="772"/>
        <end position="788"/>
    </location>
</feature>
<sequence length="1138" mass="124829">MSSLQSNRHIPFTNSAQRQQQQQHLLHSQPPQGGQGVQGQQQSQPTGPGGFPQSLSGSETDISTSNENLSHEERYVIRHTARQEPQGQENMAMLSSSQSSPNSNRSSLSAKLEGAGMTGGNGSGSNRSSLNRPDNSSNRSSLDVSSSSYNTLIIHGTLDDSWPGRLSGIRDIQDQSGYGSFGSGGPQESPSPSSGSGNNSGKDLERDRDRSAQWYAPSLREIIDIPDDFLSQSQVLKHLAKEVKVYRSAGNVISRQSPDSNQRGHQAPTEPMKRLSLEHRGSGGPGPISTNIVSAKEEAPSTSQYTEWPAPPLPNHLKNGGIYPLERMALSRSQPDLSRIGEGKLLSAADIVGLANNRMASRDEDRTAPVEMVDMLIHENNFLRHELNECSQKVARSIKLEQEIQKVHRAQEELVASCERRERLERVARARLQSDCRRIQEVNRTLREQLEMLTASRNMSGSGSTVQSDQTASVEALKRDVGKREVLIAQLITQNKEFSAAKERQEIELAAQRVTLQEQRTHINILDTALQNAQSNVVRLEEECRKKQLYVERVAQLQRVLSSLQLASDRREQGERKLRMQLERELRNERARASGGAGTEDLGANGSETTAELKRKLREREGKIMLLEGEVAKWEQRYLEESSLRQAAIDAASLPKDAKIAALEKTSQETEKLIAEARTEKIRHMDEVHAAQKRVTDLESRLKDLESKLAERDAMIRVLQKHTCKDSKASSSSSYPISLGRSPHHTPHPSLNADLGVLGCSVSREEIGPVYSSSSPAFNSSNQSYSSSVGDGGYHHSASGSFSKFGTSQSFDQTKKSLDDELKELDSQLDSQLDSKMLSKRGLCCFPGFSNPSSAARKGKVPQPLLAGVGVWQGLVAQSRYEAAAARPEEMLLLEKQGLSSQQQRMPDSLEVRSRSGSLPPSSLPRPRRSHGSRRLGEYGRLSDGENPRKASTNSSLDGLVDAGSKGRDSLPPMPRKLGEYGRLSDSESGRKLSSNSNDSCKVQESSSRSYLPPPRKLSDYGKLSANSSSDGSVDISAKTRESPARFLPAPRKLSDSSRSSDPERKMRGGIGTEAGMRDSGTSEDSSGSKLRLIPTPTSRVLNTKRASSLQRETAKSPHPSESGLRSLPTSNKYRVQF</sequence>
<feature type="region of interest" description="Disordered" evidence="7">
    <location>
        <begin position="721"/>
        <end position="751"/>
    </location>
</feature>
<dbReference type="PANTHER" id="PTHR14826">
    <property type="entry name" value="ANGIOMOTIN"/>
    <property type="match status" value="1"/>
</dbReference>
<evidence type="ECO:0000256" key="7">
    <source>
        <dbReference type="SAM" id="MobiDB-lite"/>
    </source>
</evidence>
<dbReference type="GO" id="GO:0031410">
    <property type="term" value="C:cytoplasmic vesicle"/>
    <property type="evidence" value="ECO:0007669"/>
    <property type="project" value="TreeGrafter"/>
</dbReference>
<proteinExistence type="inferred from homology"/>
<dbReference type="Proteomes" id="UP001075354">
    <property type="component" value="Chromosome 13"/>
</dbReference>
<dbReference type="InterPro" id="IPR051747">
    <property type="entry name" value="Angiomotin-like"/>
</dbReference>
<feature type="compositionally biased region" description="Basic and acidic residues" evidence="7">
    <location>
        <begin position="935"/>
        <end position="949"/>
    </location>
</feature>
<feature type="compositionally biased region" description="Low complexity" evidence="7">
    <location>
        <begin position="17"/>
        <end position="46"/>
    </location>
</feature>
<feature type="compositionally biased region" description="Polar residues" evidence="7">
    <location>
        <begin position="54"/>
        <end position="68"/>
    </location>
</feature>
<feature type="compositionally biased region" description="Low complexity" evidence="7">
    <location>
        <begin position="94"/>
        <end position="109"/>
    </location>
</feature>
<gene>
    <name evidence="9" type="ORF">ONE63_002945</name>
</gene>
<keyword evidence="10" id="KW-1185">Reference proteome</keyword>
<protein>
    <recommendedName>
        <fullName evidence="8">Angiomotin C-terminal domain-containing protein</fullName>
    </recommendedName>
</protein>
<feature type="compositionally biased region" description="Basic and acidic residues" evidence="7">
    <location>
        <begin position="1053"/>
        <end position="1067"/>
    </location>
</feature>
<keyword evidence="4" id="KW-0965">Cell junction</keyword>
<feature type="region of interest" description="Disordered" evidence="7">
    <location>
        <begin position="898"/>
        <end position="1138"/>
    </location>
</feature>
<name>A0AAV7X5T4_9NEOP</name>
<comment type="caution">
    <text evidence="9">The sequence shown here is derived from an EMBL/GenBank/DDBJ whole genome shotgun (WGS) entry which is preliminary data.</text>
</comment>
<feature type="compositionally biased region" description="Polar residues" evidence="7">
    <location>
        <begin position="1"/>
        <end position="16"/>
    </location>
</feature>
<comment type="subcellular location">
    <subcellularLocation>
        <location evidence="1">Cell junction</location>
    </subcellularLocation>
</comment>
<evidence type="ECO:0000313" key="10">
    <source>
        <dbReference type="Proteomes" id="UP001075354"/>
    </source>
</evidence>
<feature type="compositionally biased region" description="Low complexity" evidence="7">
    <location>
        <begin position="186"/>
        <end position="201"/>
    </location>
</feature>